<dbReference type="PANTHER" id="PTHR11614">
    <property type="entry name" value="PHOSPHOLIPASE-RELATED"/>
    <property type="match status" value="1"/>
</dbReference>
<dbReference type="RefSeq" id="WP_011884372.1">
    <property type="nucleotide sequence ID" value="NZ_CADFFO010000036.1"/>
</dbReference>
<dbReference type="Pfam" id="PF12147">
    <property type="entry name" value="Methyltransf_20"/>
    <property type="match status" value="1"/>
</dbReference>
<dbReference type="AlphaFoldDB" id="A0AA44XYA4"/>
<proteinExistence type="predicted"/>
<evidence type="ECO:0008006" key="5">
    <source>
        <dbReference type="Google" id="ProtNLM"/>
    </source>
</evidence>
<evidence type="ECO:0000313" key="3">
    <source>
        <dbReference type="EMBL" id="PRH38567.1"/>
    </source>
</evidence>
<dbReference type="SUPFAM" id="SSF53474">
    <property type="entry name" value="alpha/beta-Hydrolases"/>
    <property type="match status" value="1"/>
</dbReference>
<reference evidence="3 4" key="1">
    <citation type="submission" date="2018-03" db="EMBL/GenBank/DDBJ databases">
        <authorList>
            <person name="Nguyen K."/>
            <person name="Fouts D."/>
            <person name="Sutton G."/>
        </authorList>
    </citation>
    <scope>NUCLEOTIDE SEQUENCE [LARGE SCALE GENOMIC DNA]</scope>
    <source>
        <strain evidence="3 4">AU3578</strain>
    </source>
</reference>
<dbReference type="InterPro" id="IPR029058">
    <property type="entry name" value="AB_hydrolase_fold"/>
</dbReference>
<name>A0AA44XYA4_BURVI</name>
<evidence type="ECO:0000259" key="1">
    <source>
        <dbReference type="Pfam" id="PF12146"/>
    </source>
</evidence>
<evidence type="ECO:0000313" key="4">
    <source>
        <dbReference type="Proteomes" id="UP000237632"/>
    </source>
</evidence>
<protein>
    <recommendedName>
        <fullName evidence="5">Hydrolase</fullName>
    </recommendedName>
</protein>
<comment type="caution">
    <text evidence="3">The sequence shown here is derived from an EMBL/GenBank/DDBJ whole genome shotgun (WGS) entry which is preliminary data.</text>
</comment>
<dbReference type="InterPro" id="IPR022744">
    <property type="entry name" value="MeTrfase_dom_put"/>
</dbReference>
<dbReference type="InterPro" id="IPR029063">
    <property type="entry name" value="SAM-dependent_MTases_sf"/>
</dbReference>
<accession>A0AA44XYA4</accession>
<dbReference type="InterPro" id="IPR051044">
    <property type="entry name" value="MAG_DAG_Lipase"/>
</dbReference>
<organism evidence="3 4">
    <name type="scientific">Burkholderia vietnamiensis</name>
    <dbReference type="NCBI Taxonomy" id="60552"/>
    <lineage>
        <taxon>Bacteria</taxon>
        <taxon>Pseudomonadati</taxon>
        <taxon>Pseudomonadota</taxon>
        <taxon>Betaproteobacteria</taxon>
        <taxon>Burkholderiales</taxon>
        <taxon>Burkholderiaceae</taxon>
        <taxon>Burkholderia</taxon>
        <taxon>Burkholderia cepacia complex</taxon>
    </lineage>
</organism>
<dbReference type="FunFam" id="3.40.50.1820:FF:000201">
    <property type="entry name" value="Alpha/beta fold hydrolase"/>
    <property type="match status" value="1"/>
</dbReference>
<dbReference type="InterPro" id="IPR022742">
    <property type="entry name" value="Hydrolase_4"/>
</dbReference>
<feature type="domain" description="Methyltransferase" evidence="2">
    <location>
        <begin position="275"/>
        <end position="585"/>
    </location>
</feature>
<dbReference type="SUPFAM" id="SSF53335">
    <property type="entry name" value="S-adenosyl-L-methionine-dependent methyltransferases"/>
    <property type="match status" value="1"/>
</dbReference>
<dbReference type="Proteomes" id="UP000237632">
    <property type="component" value="Unassembled WGS sequence"/>
</dbReference>
<dbReference type="Gene3D" id="3.40.50.150">
    <property type="entry name" value="Vaccinia Virus protein VP39"/>
    <property type="match status" value="1"/>
</dbReference>
<dbReference type="Pfam" id="PF12146">
    <property type="entry name" value="Hydrolase_4"/>
    <property type="match status" value="1"/>
</dbReference>
<evidence type="ECO:0000259" key="2">
    <source>
        <dbReference type="Pfam" id="PF12147"/>
    </source>
</evidence>
<dbReference type="Gene3D" id="3.40.50.1820">
    <property type="entry name" value="alpha/beta hydrolase"/>
    <property type="match status" value="1"/>
</dbReference>
<sequence>MSARTAREADFIAHDGTALFYRHWPATAPRCRGAIVLLHRGHEHSARVAHLVDELDLPDFAFFAWDARGHGRSPGTRGYSPGAAASVRDLQSFVEHIRDTHGVAIEDIAVVGQSVGAVLAAAWAHDYAPPIRCLVLASPAFHIKLYVPFARPGLRLMHKLRGLFYVNSYVKPKFLTHDPQRIASYAADPLVTRPIAVNMLLDLHDTAQRIVADAAAITVPTQLLISGADWVVHRAPQDRFFERLGAARKERIVLPGFYHDTLGERDRTQALAPLRAFVLREFDTPGPRVSLADADRRGAFHDEYVALRAAPASPFARAYWAFVRAGLKAGGALSDGIALGLRLGFDSGSTLDYVYRNRAQGRFGIGALIDRTYLDSPGWAGIRRRKLHLQELIGAAIGRLRSRGEPVRIVDIAAGHGRYVLDAIATAAERDGAAPDDILLRDYSAPNVDAGRVLIAQRGLEPIARFERGDAFDDASLATLEPRPTLAIVSGLYELFGDNALVERSLRGLAQAVPPGGYLVYTGQPWHPQLEFIARVLNNHRGEATWVMRRRSQAEMDELVARAGFRKLDQRIDAMGIFTVSLAQRVDAQ</sequence>
<feature type="domain" description="Serine aminopeptidase S33" evidence="1">
    <location>
        <begin position="31"/>
        <end position="266"/>
    </location>
</feature>
<gene>
    <name evidence="3" type="ORF">C6T65_31075</name>
</gene>
<dbReference type="OMA" id="TWAHDYA"/>
<dbReference type="EMBL" id="PVHK01000236">
    <property type="protein sequence ID" value="PRH38567.1"/>
    <property type="molecule type" value="Genomic_DNA"/>
</dbReference>